<dbReference type="InterPro" id="IPR005151">
    <property type="entry name" value="Tail-specific_protease"/>
</dbReference>
<dbReference type="InterPro" id="IPR004447">
    <property type="entry name" value="Peptidase_S41A"/>
</dbReference>
<feature type="chain" id="PRO_5047165232" evidence="6">
    <location>
        <begin position="25"/>
        <end position="436"/>
    </location>
</feature>
<reference evidence="8" key="1">
    <citation type="journal article" date="2014" name="Int. J. Syst. Evol. Microbiol.">
        <title>Complete genome of a new Firmicutes species belonging to the dominant human colonic microbiota ('Ruminococcus bicirculans') reveals two chromosomes and a selective capacity to utilize plant glucans.</title>
        <authorList>
            <consortium name="NISC Comparative Sequencing Program"/>
            <person name="Wegmann U."/>
            <person name="Louis P."/>
            <person name="Goesmann A."/>
            <person name="Henrissat B."/>
            <person name="Duncan S.H."/>
            <person name="Flint H.J."/>
        </authorList>
    </citation>
    <scope>NUCLEOTIDE SEQUENCE</scope>
    <source>
        <strain evidence="8">NBRC 108219</strain>
    </source>
</reference>
<evidence type="ECO:0000256" key="2">
    <source>
        <dbReference type="ARBA" id="ARBA00022670"/>
    </source>
</evidence>
<dbReference type="Pfam" id="PF17820">
    <property type="entry name" value="PDZ_6"/>
    <property type="match status" value="1"/>
</dbReference>
<proteinExistence type="inferred from homology"/>
<dbReference type="InterPro" id="IPR001478">
    <property type="entry name" value="PDZ"/>
</dbReference>
<reference evidence="8" key="2">
    <citation type="submission" date="2023-01" db="EMBL/GenBank/DDBJ databases">
        <title>Draft genome sequence of Algimonas ampicilliniresistens strain NBRC 108219.</title>
        <authorList>
            <person name="Sun Q."/>
            <person name="Mori K."/>
        </authorList>
    </citation>
    <scope>NUCLEOTIDE SEQUENCE</scope>
    <source>
        <strain evidence="8">NBRC 108219</strain>
    </source>
</reference>
<evidence type="ECO:0000256" key="1">
    <source>
        <dbReference type="ARBA" id="ARBA00009179"/>
    </source>
</evidence>
<comment type="similarity">
    <text evidence="1 5">Belongs to the peptidase S41A family.</text>
</comment>
<keyword evidence="3 5" id="KW-0378">Hydrolase</keyword>
<keyword evidence="6" id="KW-0732">Signal</keyword>
<dbReference type="Gene3D" id="3.90.226.10">
    <property type="entry name" value="2-enoyl-CoA Hydratase, Chain A, domain 1"/>
    <property type="match status" value="1"/>
</dbReference>
<dbReference type="CDD" id="cd07560">
    <property type="entry name" value="Peptidase_S41_CPP"/>
    <property type="match status" value="1"/>
</dbReference>
<dbReference type="NCBIfam" id="TIGR00225">
    <property type="entry name" value="prc"/>
    <property type="match status" value="1"/>
</dbReference>
<organism evidence="8 9">
    <name type="scientific">Algimonas ampicilliniresistens</name>
    <dbReference type="NCBI Taxonomy" id="1298735"/>
    <lineage>
        <taxon>Bacteria</taxon>
        <taxon>Pseudomonadati</taxon>
        <taxon>Pseudomonadota</taxon>
        <taxon>Alphaproteobacteria</taxon>
        <taxon>Maricaulales</taxon>
        <taxon>Robiginitomaculaceae</taxon>
        <taxon>Algimonas</taxon>
    </lineage>
</organism>
<feature type="signal peptide" evidence="6">
    <location>
        <begin position="1"/>
        <end position="24"/>
    </location>
</feature>
<dbReference type="InterPro" id="IPR036034">
    <property type="entry name" value="PDZ_sf"/>
</dbReference>
<evidence type="ECO:0000256" key="5">
    <source>
        <dbReference type="RuleBase" id="RU004404"/>
    </source>
</evidence>
<dbReference type="InterPro" id="IPR041489">
    <property type="entry name" value="PDZ_6"/>
</dbReference>
<evidence type="ECO:0000259" key="7">
    <source>
        <dbReference type="PROSITE" id="PS50106"/>
    </source>
</evidence>
<protein>
    <submittedName>
        <fullName evidence="8">Peptidase S41</fullName>
    </submittedName>
</protein>
<keyword evidence="2 5" id="KW-0645">Protease</keyword>
<dbReference type="Proteomes" id="UP001161391">
    <property type="component" value="Unassembled WGS sequence"/>
</dbReference>
<dbReference type="SMART" id="SM00228">
    <property type="entry name" value="PDZ"/>
    <property type="match status" value="1"/>
</dbReference>
<dbReference type="InterPro" id="IPR029045">
    <property type="entry name" value="ClpP/crotonase-like_dom_sf"/>
</dbReference>
<gene>
    <name evidence="8" type="ORF">GCM10007853_10190</name>
</gene>
<dbReference type="Gene3D" id="3.30.750.44">
    <property type="match status" value="1"/>
</dbReference>
<keyword evidence="9" id="KW-1185">Reference proteome</keyword>
<dbReference type="PANTHER" id="PTHR32060:SF30">
    <property type="entry name" value="CARBOXY-TERMINAL PROCESSING PROTEASE CTPA"/>
    <property type="match status" value="1"/>
</dbReference>
<evidence type="ECO:0000313" key="8">
    <source>
        <dbReference type="EMBL" id="GLQ23145.1"/>
    </source>
</evidence>
<dbReference type="PROSITE" id="PS50106">
    <property type="entry name" value="PDZ"/>
    <property type="match status" value="1"/>
</dbReference>
<dbReference type="Gene3D" id="2.30.42.10">
    <property type="match status" value="1"/>
</dbReference>
<keyword evidence="4 5" id="KW-0720">Serine protease</keyword>
<name>A0ABQ5V6X5_9PROT</name>
<dbReference type="SUPFAM" id="SSF52096">
    <property type="entry name" value="ClpP/crotonase"/>
    <property type="match status" value="1"/>
</dbReference>
<dbReference type="Pfam" id="PF22694">
    <property type="entry name" value="CtpB_N-like"/>
    <property type="match status" value="1"/>
</dbReference>
<dbReference type="CDD" id="cd06782">
    <property type="entry name" value="cpPDZ_CPP-like"/>
    <property type="match status" value="1"/>
</dbReference>
<dbReference type="Pfam" id="PF03572">
    <property type="entry name" value="Peptidase_S41"/>
    <property type="match status" value="1"/>
</dbReference>
<dbReference type="SUPFAM" id="SSF50156">
    <property type="entry name" value="PDZ domain-like"/>
    <property type="match status" value="1"/>
</dbReference>
<evidence type="ECO:0000256" key="3">
    <source>
        <dbReference type="ARBA" id="ARBA00022801"/>
    </source>
</evidence>
<dbReference type="PANTHER" id="PTHR32060">
    <property type="entry name" value="TAIL-SPECIFIC PROTEASE"/>
    <property type="match status" value="1"/>
</dbReference>
<evidence type="ECO:0000256" key="6">
    <source>
        <dbReference type="SAM" id="SignalP"/>
    </source>
</evidence>
<evidence type="ECO:0000313" key="9">
    <source>
        <dbReference type="Proteomes" id="UP001161391"/>
    </source>
</evidence>
<dbReference type="EMBL" id="BSNK01000001">
    <property type="protein sequence ID" value="GLQ23145.1"/>
    <property type="molecule type" value="Genomic_DNA"/>
</dbReference>
<sequence>MSLKHGFAAGLCAAVFLGASWSMANERDKIDPPSYDRMQILADVLAIVESDYVEPVETQALIEGALQGALAKLDPHSGYVPPVAFTEQVKAARREYGGLGIEVTMEEGMIKINYALEDGPAFQAGIRSGDFITAVEGESIVGKNLDEAVEGIRGLAGDPVIVTVMSPETGTRDLTVVRQKVRGRAIRHRVEDGLGYVLIESFNNTKLTDDLTKAINELKAELGDPLPGLIIDLRGNRGGLLTQSVSVSGLFLDGGEVLSVRGRQDVDTERYHAEDGELLPGTPIVVLVSPGSASAAEILAGALQDRGRAVVVGRRSFGKGSVQSVIPMPGKRGALRLTTQKYYTPSGKSIQGRGIMPDFLVSAFDDTGELRRRFREDSLPNALINIDASEYEEDYDAVTFPPETFPETEDFQLKTAVDVLKSSQYQTLLDAQSDLD</sequence>
<evidence type="ECO:0000256" key="4">
    <source>
        <dbReference type="ARBA" id="ARBA00022825"/>
    </source>
</evidence>
<dbReference type="SMART" id="SM00245">
    <property type="entry name" value="TSPc"/>
    <property type="match status" value="1"/>
</dbReference>
<comment type="caution">
    <text evidence="8">The sequence shown here is derived from an EMBL/GenBank/DDBJ whole genome shotgun (WGS) entry which is preliminary data.</text>
</comment>
<accession>A0ABQ5V6X5</accession>
<feature type="domain" description="PDZ" evidence="7">
    <location>
        <begin position="88"/>
        <end position="167"/>
    </location>
</feature>
<dbReference type="InterPro" id="IPR055210">
    <property type="entry name" value="CtpA/B_N"/>
</dbReference>